<comment type="caution">
    <text evidence="4">The sequence shown here is derived from an EMBL/GenBank/DDBJ whole genome shotgun (WGS) entry which is preliminary data.</text>
</comment>
<dbReference type="EMBL" id="JACXAD010000010">
    <property type="protein sequence ID" value="MBD2768293.1"/>
    <property type="molecule type" value="Genomic_DNA"/>
</dbReference>
<evidence type="ECO:0000256" key="2">
    <source>
        <dbReference type="SAM" id="SignalP"/>
    </source>
</evidence>
<dbReference type="PANTHER" id="PTHR11319:SF35">
    <property type="entry name" value="OUTER MEMBRANE PROTEIN PMPC-RELATED"/>
    <property type="match status" value="1"/>
</dbReference>
<evidence type="ECO:0000313" key="5">
    <source>
        <dbReference type="Proteomes" id="UP000612233"/>
    </source>
</evidence>
<dbReference type="NCBIfam" id="NF041518">
    <property type="entry name" value="choice_anch_Q"/>
    <property type="match status" value="1"/>
</dbReference>
<dbReference type="InterPro" id="IPR026444">
    <property type="entry name" value="Secre_tail"/>
</dbReference>
<feature type="compositionally biased region" description="Low complexity" evidence="1">
    <location>
        <begin position="511"/>
        <end position="523"/>
    </location>
</feature>
<sequence length="601" mass="61716">MKKYYLILFAILSGDLVTQAQTPICPAPPPITMTNPVSFGNGTPGSCTQAALQQLINAGGNIVCNCGPAPYTLTLTSTLQVPNVRVVIDGLNRLTISGGNTVRIFDKATAAGPGDATLLGLQNMILRDGFVVDNGTDDRLGGAAIRGRANGRLQVTNVQFINNVGPVLQSDACGAVHTVVYDDVSFVGCSFTNNRGANGGAVGTIGSAQRFINCLFENNQATGTGGTFDKGGIGGAVYVDGVDQNGVTNTMSLCGCQLRRNTANQQGGAAALIFYENKESTATIDRCTFEDNTVNSDGDLGGGLYYLNGPLTLTNSTFARNTTPGAGGGVWLTNTLLNVRNCTFTGNVTAGLGGGLAISGGAEKRANLLNTTFSANRAGNFGSAIFNIGTLTLGNSIFYNNLTGSANQSNAYAGGTINNGSELTVAAGNLQWPENFVVDGNTVREGWLTNDVLVADARLAPLANNGGPTPTQALPAGSPAINIGTAPGAPATDQRGAPRVGQPDAGAYEFGSTPLSTTSGGPLTTSGADRALLIFPNPASRSVRLVDASPKAATELFDGLGRMVRHYKPGAMTLDLSGLAAGLYVVRTADGRATQLVVREE</sequence>
<feature type="signal peptide" evidence="2">
    <location>
        <begin position="1"/>
        <end position="20"/>
    </location>
</feature>
<feature type="chain" id="PRO_5036735050" evidence="2">
    <location>
        <begin position="21"/>
        <end position="601"/>
    </location>
</feature>
<dbReference type="AlphaFoldDB" id="A0A927GJA6"/>
<feature type="domain" description="Secretion system C-terminal sorting" evidence="3">
    <location>
        <begin position="534"/>
        <end position="593"/>
    </location>
</feature>
<evidence type="ECO:0000313" key="4">
    <source>
        <dbReference type="EMBL" id="MBD2768293.1"/>
    </source>
</evidence>
<keyword evidence="2" id="KW-0732">Signal</keyword>
<protein>
    <submittedName>
        <fullName evidence="4">T9SS type A sorting domain-containing protein</fullName>
    </submittedName>
</protein>
<evidence type="ECO:0000259" key="3">
    <source>
        <dbReference type="Pfam" id="PF18962"/>
    </source>
</evidence>
<dbReference type="InterPro" id="IPR011050">
    <property type="entry name" value="Pectin_lyase_fold/virulence"/>
</dbReference>
<keyword evidence="5" id="KW-1185">Reference proteome</keyword>
<gene>
    <name evidence="4" type="ORF">IC235_10350</name>
</gene>
<dbReference type="SUPFAM" id="SSF51126">
    <property type="entry name" value="Pectin lyase-like"/>
    <property type="match status" value="2"/>
</dbReference>
<reference evidence="4" key="1">
    <citation type="submission" date="2020-09" db="EMBL/GenBank/DDBJ databases">
        <authorList>
            <person name="Kim M.K."/>
        </authorList>
    </citation>
    <scope>NUCLEOTIDE SEQUENCE</scope>
    <source>
        <strain evidence="4">BT664</strain>
    </source>
</reference>
<accession>A0A927GJA6</accession>
<organism evidence="4 5">
    <name type="scientific">Hymenobacter montanus</name>
    <dbReference type="NCBI Taxonomy" id="2771359"/>
    <lineage>
        <taxon>Bacteria</taxon>
        <taxon>Pseudomonadati</taxon>
        <taxon>Bacteroidota</taxon>
        <taxon>Cytophagia</taxon>
        <taxon>Cytophagales</taxon>
        <taxon>Hymenobacteraceae</taxon>
        <taxon>Hymenobacter</taxon>
    </lineage>
</organism>
<dbReference type="Proteomes" id="UP000612233">
    <property type="component" value="Unassembled WGS sequence"/>
</dbReference>
<dbReference type="PANTHER" id="PTHR11319">
    <property type="entry name" value="G PROTEIN-COUPLED RECEPTOR-RELATED"/>
    <property type="match status" value="1"/>
</dbReference>
<proteinExistence type="predicted"/>
<dbReference type="NCBIfam" id="TIGR04183">
    <property type="entry name" value="Por_Secre_tail"/>
    <property type="match status" value="1"/>
</dbReference>
<dbReference type="InterPro" id="IPR059226">
    <property type="entry name" value="Choice_anch_Q_dom"/>
</dbReference>
<dbReference type="RefSeq" id="WP_191005114.1">
    <property type="nucleotide sequence ID" value="NZ_JACXAD010000010.1"/>
</dbReference>
<name>A0A927GJA6_9BACT</name>
<dbReference type="Pfam" id="PF18962">
    <property type="entry name" value="Por_Secre_tail"/>
    <property type="match status" value="1"/>
</dbReference>
<feature type="region of interest" description="Disordered" evidence="1">
    <location>
        <begin position="483"/>
        <end position="523"/>
    </location>
</feature>
<evidence type="ECO:0000256" key="1">
    <source>
        <dbReference type="SAM" id="MobiDB-lite"/>
    </source>
</evidence>